<keyword evidence="2" id="KW-1185">Reference proteome</keyword>
<evidence type="ECO:0000313" key="1">
    <source>
        <dbReference type="EMBL" id="SLM31796.1"/>
    </source>
</evidence>
<dbReference type="OrthoDB" id="5432546at2"/>
<organism evidence="1 2">
    <name type="scientific">Desulfamplus magnetovallimortis</name>
    <dbReference type="NCBI Taxonomy" id="1246637"/>
    <lineage>
        <taxon>Bacteria</taxon>
        <taxon>Pseudomonadati</taxon>
        <taxon>Thermodesulfobacteriota</taxon>
        <taxon>Desulfobacteria</taxon>
        <taxon>Desulfobacterales</taxon>
        <taxon>Desulfobacteraceae</taxon>
        <taxon>Desulfamplus</taxon>
    </lineage>
</organism>
<dbReference type="Proteomes" id="UP000191931">
    <property type="component" value="Unassembled WGS sequence"/>
</dbReference>
<gene>
    <name evidence="1" type="ORF">MTBBW1_440001</name>
</gene>
<proteinExistence type="predicted"/>
<sequence length="104" mass="12174">MFSRKEEEWYKKFQEGTFGVKGWKGRSKEILKPFSSDEKMNLKDKLDNLGEKIGREWAKDNSVRKIDTPMLQGWGKELLAAKDKGAETLIQEIDRLENEVNRIL</sequence>
<reference evidence="1 2" key="1">
    <citation type="submission" date="2017-03" db="EMBL/GenBank/DDBJ databases">
        <authorList>
            <person name="Afonso C.L."/>
            <person name="Miller P.J."/>
            <person name="Scott M.A."/>
            <person name="Spackman E."/>
            <person name="Goraichik I."/>
            <person name="Dimitrov K.M."/>
            <person name="Suarez D.L."/>
            <person name="Swayne D.E."/>
        </authorList>
    </citation>
    <scope>NUCLEOTIDE SEQUENCE [LARGE SCALE GENOMIC DNA]</scope>
    <source>
        <strain evidence="1">PRJEB14757</strain>
    </source>
</reference>
<evidence type="ECO:0000313" key="2">
    <source>
        <dbReference type="Proteomes" id="UP000191931"/>
    </source>
</evidence>
<dbReference type="AlphaFoldDB" id="A0A1W1HH74"/>
<accession>A0A1W1HH74</accession>
<dbReference type="EMBL" id="FWEV01000286">
    <property type="protein sequence ID" value="SLM31796.1"/>
    <property type="molecule type" value="Genomic_DNA"/>
</dbReference>
<dbReference type="STRING" id="1246637.MTBBW1_440001"/>
<name>A0A1W1HH74_9BACT</name>
<protein>
    <submittedName>
        <fullName evidence="1">Uncharacterized protein</fullName>
    </submittedName>
</protein>
<dbReference type="RefSeq" id="WP_080800922.1">
    <property type="nucleotide sequence ID" value="NZ_LT828541.1"/>
</dbReference>